<dbReference type="Pfam" id="PF26619">
    <property type="entry name" value="CcmS"/>
    <property type="match status" value="1"/>
</dbReference>
<reference evidence="2 3" key="1">
    <citation type="journal article" date="2018" name="ACS Chem. Biol.">
        <title>Ketoreductase domain dysfunction expands chemodiversity: malyngamide biosynthesis in the cyanobacterium Okeania hirsuta.</title>
        <authorList>
            <person name="Moss N.A."/>
            <person name="Leao T."/>
            <person name="Rankin M."/>
            <person name="McCullough T.M."/>
            <person name="Qu P."/>
            <person name="Korobeynikov A."/>
            <person name="Smith J.L."/>
            <person name="Gerwick L."/>
            <person name="Gerwick W.H."/>
        </authorList>
    </citation>
    <scope>NUCLEOTIDE SEQUENCE [LARGE SCALE GENOMIC DNA]</scope>
    <source>
        <strain evidence="2 3">PAB10Feb10-1</strain>
    </source>
</reference>
<dbReference type="Proteomes" id="UP000269154">
    <property type="component" value="Unassembled WGS sequence"/>
</dbReference>
<evidence type="ECO:0000313" key="2">
    <source>
        <dbReference type="EMBL" id="RQH30658.1"/>
    </source>
</evidence>
<comment type="caution">
    <text evidence="2">The sequence shown here is derived from an EMBL/GenBank/DDBJ whole genome shotgun (WGS) entry which is preliminary data.</text>
</comment>
<dbReference type="EMBL" id="RCBY01000175">
    <property type="protein sequence ID" value="RQH30658.1"/>
    <property type="molecule type" value="Genomic_DNA"/>
</dbReference>
<accession>A0A3N6QBE2</accession>
<keyword evidence="3" id="KW-1185">Reference proteome</keyword>
<sequence length="147" mass="16718">MTIFNDNPPNDSKNNWQHQLNKFVRTNQKELAALAWGLHLEKGETDETIGIDLKETPKFVYCSKAAIERLNRNVDGKIQEILGLIDGYKPELEVLMIAIGDGQIKLVYFQPEISPPDCFEQLGQDVDTLLKLLETEMSECINTNLIK</sequence>
<gene>
    <name evidence="2" type="ORF">D5R40_23720</name>
</gene>
<name>A0A3N6QBE2_9CYAN</name>
<dbReference type="RefSeq" id="WP_124144172.1">
    <property type="nucleotide sequence ID" value="NZ_CAWOKI010000389.1"/>
</dbReference>
<dbReference type="InterPro" id="IPR058587">
    <property type="entry name" value="CcmS"/>
</dbReference>
<evidence type="ECO:0000259" key="1">
    <source>
        <dbReference type="Pfam" id="PF26619"/>
    </source>
</evidence>
<feature type="domain" description="Chaperone protein CcmS" evidence="1">
    <location>
        <begin position="4"/>
        <end position="140"/>
    </location>
</feature>
<evidence type="ECO:0000313" key="3">
    <source>
        <dbReference type="Proteomes" id="UP000269154"/>
    </source>
</evidence>
<proteinExistence type="predicted"/>
<dbReference type="AlphaFoldDB" id="A0A3N6QBE2"/>
<dbReference type="OrthoDB" id="454938at2"/>
<protein>
    <recommendedName>
        <fullName evidence="1">Chaperone protein CcmS domain-containing protein</fullName>
    </recommendedName>
</protein>
<organism evidence="2 3">
    <name type="scientific">Okeania hirsuta</name>
    <dbReference type="NCBI Taxonomy" id="1458930"/>
    <lineage>
        <taxon>Bacteria</taxon>
        <taxon>Bacillati</taxon>
        <taxon>Cyanobacteriota</taxon>
        <taxon>Cyanophyceae</taxon>
        <taxon>Oscillatoriophycideae</taxon>
        <taxon>Oscillatoriales</taxon>
        <taxon>Microcoleaceae</taxon>
        <taxon>Okeania</taxon>
    </lineage>
</organism>